<accession>A0A4P8QVB6</accession>
<keyword evidence="6" id="KW-1185">Reference proteome</keyword>
<dbReference type="REBASE" id="312691">
    <property type="entry name" value="S1.Bru6D370ORF5970P"/>
</dbReference>
<feature type="domain" description="Type I restriction modification DNA specificity" evidence="4">
    <location>
        <begin position="1"/>
        <end position="159"/>
    </location>
</feature>
<dbReference type="Gene3D" id="3.90.220.20">
    <property type="entry name" value="DNA methylase specificity domains"/>
    <property type="match status" value="2"/>
</dbReference>
<evidence type="ECO:0000256" key="1">
    <source>
        <dbReference type="ARBA" id="ARBA00010923"/>
    </source>
</evidence>
<proteinExistence type="inferred from homology"/>
<dbReference type="GO" id="GO:0003677">
    <property type="term" value="F:DNA binding"/>
    <property type="evidence" value="ECO:0007669"/>
    <property type="project" value="UniProtKB-KW"/>
</dbReference>
<evidence type="ECO:0000313" key="5">
    <source>
        <dbReference type="EMBL" id="QCR08105.1"/>
    </source>
</evidence>
<dbReference type="EMBL" id="CP034035">
    <property type="protein sequence ID" value="QCR08105.1"/>
    <property type="molecule type" value="Genomic_DNA"/>
</dbReference>
<keyword evidence="2" id="KW-0680">Restriction system</keyword>
<dbReference type="Pfam" id="PF01420">
    <property type="entry name" value="Methylase_S"/>
    <property type="match status" value="1"/>
</dbReference>
<sequence>MSEWIEKPLSELVTFQKGRKVDTSAFANEGFAAYLGASGIEGGHDGFAATQHGVIAKRTDTLMLWDGERSGLVGFDKEGVVASTVSKLTPNEQIDPQYLFFVLSDRFGWIQHRRTGTGVPHVPKDLGRILKLRYPKALSVQSKIAAILTTNDIAIEKTKALVAKYKQIKTGLMHDLFTRGVLPNGQLRPSRSQAPGMYRETEIGWVPKEWKVSILEELLAPLPNNIRSGPFGSALLKHELVEDGIPFLGIDNVHVERFEPEFRRFVSEQKFKELAKYRVRPRDVVITIMGTVGRCCVIPDNLELGLSSKHLWTMTFDLEKAIPELICWQLNHSAWAKAWFRRAMQGGIMDAIQSSTLKTLHLPIPDLNEQTLIYARYIKVSAQIQQESLLLEKLRKQKIGLMQDLLTGKVPVHVKEPNTEVTA</sequence>
<evidence type="ECO:0000256" key="2">
    <source>
        <dbReference type="ARBA" id="ARBA00022747"/>
    </source>
</evidence>
<dbReference type="InterPro" id="IPR000055">
    <property type="entry name" value="Restrct_endonuc_typeI_TRD"/>
</dbReference>
<evidence type="ECO:0000313" key="6">
    <source>
        <dbReference type="Proteomes" id="UP000299580"/>
    </source>
</evidence>
<keyword evidence="3" id="KW-0238">DNA-binding</keyword>
<dbReference type="RefSeq" id="WP_137713162.1">
    <property type="nucleotide sequence ID" value="NZ_CP034035.1"/>
</dbReference>
<reference evidence="5 6" key="1">
    <citation type="submission" date="2018-11" db="EMBL/GenBank/DDBJ databases">
        <title>Genome sequences of Brenneria nigrifluens and Brenneria rubrifaciens.</title>
        <authorList>
            <person name="Poret-Peterson A.T."/>
            <person name="McClean A.E."/>
            <person name="Kluepfel D.A."/>
        </authorList>
    </citation>
    <scope>NUCLEOTIDE SEQUENCE [LARGE SCALE GENOMIC DNA]</scope>
    <source>
        <strain evidence="5 6">6D370</strain>
    </source>
</reference>
<keyword evidence="5" id="KW-0540">Nuclease</keyword>
<dbReference type="OrthoDB" id="9798929at2"/>
<protein>
    <submittedName>
        <fullName evidence="5">Restriction endonuclease subunit S</fullName>
    </submittedName>
</protein>
<evidence type="ECO:0000259" key="4">
    <source>
        <dbReference type="Pfam" id="PF01420"/>
    </source>
</evidence>
<dbReference type="PANTHER" id="PTHR30408">
    <property type="entry name" value="TYPE-1 RESTRICTION ENZYME ECOKI SPECIFICITY PROTEIN"/>
    <property type="match status" value="1"/>
</dbReference>
<dbReference type="PANTHER" id="PTHR30408:SF12">
    <property type="entry name" value="TYPE I RESTRICTION ENZYME MJAVIII SPECIFICITY SUBUNIT"/>
    <property type="match status" value="1"/>
</dbReference>
<dbReference type="Proteomes" id="UP000299580">
    <property type="component" value="Chromosome"/>
</dbReference>
<keyword evidence="5" id="KW-0378">Hydrolase</keyword>
<dbReference type="Gene3D" id="1.10.287.1120">
    <property type="entry name" value="Bipartite methylase S protein"/>
    <property type="match status" value="1"/>
</dbReference>
<organism evidence="5 6">
    <name type="scientific">Brenneria rubrifaciens</name>
    <dbReference type="NCBI Taxonomy" id="55213"/>
    <lineage>
        <taxon>Bacteria</taxon>
        <taxon>Pseudomonadati</taxon>
        <taxon>Pseudomonadota</taxon>
        <taxon>Gammaproteobacteria</taxon>
        <taxon>Enterobacterales</taxon>
        <taxon>Pectobacteriaceae</taxon>
        <taxon>Brenneria</taxon>
    </lineage>
</organism>
<comment type="similarity">
    <text evidence="1">Belongs to the type-I restriction system S methylase family.</text>
</comment>
<evidence type="ECO:0000256" key="3">
    <source>
        <dbReference type="ARBA" id="ARBA00023125"/>
    </source>
</evidence>
<dbReference type="GO" id="GO:0004519">
    <property type="term" value="F:endonuclease activity"/>
    <property type="evidence" value="ECO:0007669"/>
    <property type="project" value="UniProtKB-KW"/>
</dbReference>
<dbReference type="KEGG" id="brb:EH207_05975"/>
<dbReference type="SUPFAM" id="SSF116734">
    <property type="entry name" value="DNA methylase specificity domain"/>
    <property type="match status" value="2"/>
</dbReference>
<gene>
    <name evidence="5" type="ORF">EH207_05975</name>
</gene>
<name>A0A4P8QVB6_9GAMM</name>
<dbReference type="InterPro" id="IPR052021">
    <property type="entry name" value="Type-I_RS_S_subunit"/>
</dbReference>
<dbReference type="InterPro" id="IPR044946">
    <property type="entry name" value="Restrct_endonuc_typeI_TRD_sf"/>
</dbReference>
<dbReference type="GO" id="GO:0009307">
    <property type="term" value="P:DNA restriction-modification system"/>
    <property type="evidence" value="ECO:0007669"/>
    <property type="project" value="UniProtKB-KW"/>
</dbReference>
<keyword evidence="5" id="KW-0255">Endonuclease</keyword>
<dbReference type="AlphaFoldDB" id="A0A4P8QVB6"/>